<reference evidence="5 6" key="1">
    <citation type="submission" date="2021-03" db="EMBL/GenBank/DDBJ databases">
        <title>Genomic Encyclopedia of Type Strains, Phase IV (KMG-IV): sequencing the most valuable type-strain genomes for metagenomic binning, comparative biology and taxonomic classification.</title>
        <authorList>
            <person name="Goeker M."/>
        </authorList>
    </citation>
    <scope>NUCLEOTIDE SEQUENCE [LARGE SCALE GENOMIC DNA]</scope>
    <source>
        <strain evidence="5 6">DSM 24950</strain>
    </source>
</reference>
<dbReference type="PANTHER" id="PTHR43046:SF2">
    <property type="entry name" value="8-OXO-DGTP DIPHOSPHATASE-RELATED"/>
    <property type="match status" value="1"/>
</dbReference>
<dbReference type="SUPFAM" id="SSF55811">
    <property type="entry name" value="Nudix"/>
    <property type="match status" value="1"/>
</dbReference>
<dbReference type="PANTHER" id="PTHR43046">
    <property type="entry name" value="GDP-MANNOSE MANNOSYL HYDROLASE"/>
    <property type="match status" value="1"/>
</dbReference>
<dbReference type="Proteomes" id="UP001519344">
    <property type="component" value="Unassembled WGS sequence"/>
</dbReference>
<dbReference type="CDD" id="cd04677">
    <property type="entry name" value="NUDIX_Hydrolase"/>
    <property type="match status" value="1"/>
</dbReference>
<dbReference type="InterPro" id="IPR015797">
    <property type="entry name" value="NUDIX_hydrolase-like_dom_sf"/>
</dbReference>
<accession>A0ABS4I8D6</accession>
<dbReference type="PRINTS" id="PR00502">
    <property type="entry name" value="NUDIXFAMILY"/>
</dbReference>
<evidence type="ECO:0000259" key="4">
    <source>
        <dbReference type="PROSITE" id="PS51462"/>
    </source>
</evidence>
<dbReference type="Gene3D" id="3.90.79.10">
    <property type="entry name" value="Nucleoside Triphosphate Pyrophosphohydrolase"/>
    <property type="match status" value="1"/>
</dbReference>
<dbReference type="RefSeq" id="WP_167057110.1">
    <property type="nucleotide sequence ID" value="NZ_JAAOZR010000014.1"/>
</dbReference>
<dbReference type="PROSITE" id="PS00893">
    <property type="entry name" value="NUDIX_BOX"/>
    <property type="match status" value="1"/>
</dbReference>
<dbReference type="InterPro" id="IPR000086">
    <property type="entry name" value="NUDIX_hydrolase_dom"/>
</dbReference>
<dbReference type="EMBL" id="JAGGKV010000029">
    <property type="protein sequence ID" value="MBP1967168.1"/>
    <property type="molecule type" value="Genomic_DNA"/>
</dbReference>
<comment type="similarity">
    <text evidence="3">Belongs to the Nudix hydrolase family.</text>
</comment>
<dbReference type="InterPro" id="IPR020084">
    <property type="entry name" value="NUDIX_hydrolase_CS"/>
</dbReference>
<dbReference type="Pfam" id="PF00293">
    <property type="entry name" value="NUDIX"/>
    <property type="match status" value="1"/>
</dbReference>
<comment type="caution">
    <text evidence="5">The sequence shown here is derived from an EMBL/GenBank/DDBJ whole genome shotgun (WGS) entry which is preliminary data.</text>
</comment>
<keyword evidence="2 3" id="KW-0378">Hydrolase</keyword>
<evidence type="ECO:0000313" key="5">
    <source>
        <dbReference type="EMBL" id="MBP1967168.1"/>
    </source>
</evidence>
<dbReference type="InterPro" id="IPR020476">
    <property type="entry name" value="Nudix_hydrolase"/>
</dbReference>
<evidence type="ECO:0000313" key="6">
    <source>
        <dbReference type="Proteomes" id="UP001519344"/>
    </source>
</evidence>
<name>A0ABS4I8D6_9BACL</name>
<organism evidence="5 6">
    <name type="scientific">Paenibacillus aceris</name>
    <dbReference type="NCBI Taxonomy" id="869555"/>
    <lineage>
        <taxon>Bacteria</taxon>
        <taxon>Bacillati</taxon>
        <taxon>Bacillota</taxon>
        <taxon>Bacilli</taxon>
        <taxon>Bacillales</taxon>
        <taxon>Paenibacillaceae</taxon>
        <taxon>Paenibacillus</taxon>
    </lineage>
</organism>
<evidence type="ECO:0000256" key="1">
    <source>
        <dbReference type="ARBA" id="ARBA00001946"/>
    </source>
</evidence>
<comment type="cofactor">
    <cofactor evidence="1">
        <name>Mg(2+)</name>
        <dbReference type="ChEBI" id="CHEBI:18420"/>
    </cofactor>
</comment>
<gene>
    <name evidence="5" type="ORF">J2Z65_006432</name>
</gene>
<proteinExistence type="inferred from homology"/>
<sequence length="151" mass="17124">MGYIMELRRLIGTHPIIMAGACVLLTDDKNRLLLQRRTDNGLWGLPGGSLEPGESLPDVAKRELFEETGLSANSLTLFDVFSGNEFYYKYPHGDEVYNVVTAYVCNDYIGTLEKDGEEVMDLRFFDSKEIPSEISPPDLPIIKQYLLNEER</sequence>
<keyword evidence="6" id="KW-1185">Reference proteome</keyword>
<protein>
    <submittedName>
        <fullName evidence="5">8-oxo-dGTP pyrophosphatase MutT (NUDIX family)</fullName>
    </submittedName>
</protein>
<evidence type="ECO:0000256" key="3">
    <source>
        <dbReference type="RuleBase" id="RU003476"/>
    </source>
</evidence>
<evidence type="ECO:0000256" key="2">
    <source>
        <dbReference type="ARBA" id="ARBA00022801"/>
    </source>
</evidence>
<feature type="domain" description="Nudix hydrolase" evidence="4">
    <location>
        <begin position="15"/>
        <end position="147"/>
    </location>
</feature>
<dbReference type="PROSITE" id="PS51462">
    <property type="entry name" value="NUDIX"/>
    <property type="match status" value="1"/>
</dbReference>